<dbReference type="Proteomes" id="UP000006621">
    <property type="component" value="Chromosome"/>
</dbReference>
<reference evidence="1 2" key="1">
    <citation type="journal article" date="2011" name="Stand. Genomic Sci.">
        <title>Genome sequence of the moderately thermophilic halophile Flexistipes sinusarabici strain (MAS10).</title>
        <authorList>
            <person name="Lapidus A."/>
            <person name="Chertkov O."/>
            <person name="Nolan M."/>
            <person name="Lucas S."/>
            <person name="Hammon N."/>
            <person name="Deshpande S."/>
            <person name="Cheng J.F."/>
            <person name="Tapia R."/>
            <person name="Han C."/>
            <person name="Goodwin L."/>
            <person name="Pitluck S."/>
            <person name="Liolios K."/>
            <person name="Pagani I."/>
            <person name="Ivanova N."/>
            <person name="Huntemann M."/>
            <person name="Mavromatis K."/>
            <person name="Mikhailova N."/>
            <person name="Pati A."/>
            <person name="Chen A."/>
            <person name="Palaniappan K."/>
            <person name="Land M."/>
            <person name="Hauser L."/>
            <person name="Brambilla E.M."/>
            <person name="Rohde M."/>
            <person name="Abt B."/>
            <person name="Spring S."/>
            <person name="Goker M."/>
            <person name="Bristow J."/>
            <person name="Eisen J.A."/>
            <person name="Markowitz V."/>
            <person name="Hugenholtz P."/>
            <person name="Kyrpides N.C."/>
            <person name="Klenk H.P."/>
            <person name="Woyke T."/>
        </authorList>
    </citation>
    <scope>NUCLEOTIDE SEQUENCE [LARGE SCALE GENOMIC DNA]</scope>
    <source>
        <strain evidence="2">DSM 4947 / MAS 10</strain>
    </source>
</reference>
<dbReference type="EMBL" id="CP002858">
    <property type="protein sequence ID" value="AEI15262.1"/>
    <property type="molecule type" value="Genomic_DNA"/>
</dbReference>
<dbReference type="eggNOG" id="COG4318">
    <property type="taxonomic scope" value="Bacteria"/>
</dbReference>
<accession>F8E960</accession>
<dbReference type="KEGG" id="fsi:Flexsi_1612"/>
<dbReference type="HOGENOM" id="CLU_914490_0_0_0"/>
<dbReference type="RefSeq" id="WP_013886739.1">
    <property type="nucleotide sequence ID" value="NC_015672.1"/>
</dbReference>
<proteinExistence type="predicted"/>
<reference evidence="2" key="2">
    <citation type="submission" date="2011-06" db="EMBL/GenBank/DDBJ databases">
        <title>The complete genome of Flexistipes sinusarabici DSM 4947.</title>
        <authorList>
            <person name="Lucas S."/>
            <person name="Han J."/>
            <person name="Lapidus A."/>
            <person name="Bruce D."/>
            <person name="Goodwin L."/>
            <person name="Pitluck S."/>
            <person name="Peters L."/>
            <person name="Kyrpides N."/>
            <person name="Mavromatis K."/>
            <person name="Ivanova N."/>
            <person name="Mikhailova N."/>
            <person name="Chertkov O."/>
            <person name="Detter J.C."/>
            <person name="Tapia R."/>
            <person name="Han C."/>
            <person name="Land M."/>
            <person name="Hauser L."/>
            <person name="Markowitz V."/>
            <person name="Cheng J.-F."/>
            <person name="Hugenholtz P."/>
            <person name="Woyke T."/>
            <person name="Wu D."/>
            <person name="Spring S."/>
            <person name="Schroeder M."/>
            <person name="Brambilla E."/>
            <person name="Klenk H.-P."/>
            <person name="Eisen J.A."/>
        </authorList>
    </citation>
    <scope>NUCLEOTIDE SEQUENCE [LARGE SCALE GENOMIC DNA]</scope>
    <source>
        <strain evidence="2">DSM 4947 / MAS 10</strain>
    </source>
</reference>
<dbReference type="STRING" id="717231.Flexsi_1612"/>
<name>F8E960_FLESM</name>
<gene>
    <name evidence="1" type="ordered locus">Flexsi_1612</name>
</gene>
<organism evidence="1 2">
    <name type="scientific">Flexistipes sinusarabici (strain ATCC 49648 / DSM 4947 / MAS 10)</name>
    <dbReference type="NCBI Taxonomy" id="717231"/>
    <lineage>
        <taxon>Bacteria</taxon>
        <taxon>Pseudomonadati</taxon>
        <taxon>Deferribacterota</taxon>
        <taxon>Deferribacteres</taxon>
        <taxon>Deferribacterales</taxon>
        <taxon>Flexistipitaceae</taxon>
        <taxon>Flexistipes</taxon>
    </lineage>
</organism>
<keyword evidence="2" id="KW-1185">Reference proteome</keyword>
<evidence type="ECO:0000313" key="2">
    <source>
        <dbReference type="Proteomes" id="UP000006621"/>
    </source>
</evidence>
<dbReference type="AlphaFoldDB" id="F8E960"/>
<evidence type="ECO:0000313" key="1">
    <source>
        <dbReference type="EMBL" id="AEI15262.1"/>
    </source>
</evidence>
<protein>
    <submittedName>
        <fullName evidence="1">Uncharacterized protein</fullName>
    </submittedName>
</protein>
<dbReference type="OrthoDB" id="9835935at2"/>
<sequence length="304" mass="35816">MKSNSNLEELFKIYKKLKSTRFEQGEMVEKMQGDYSKFMSLFKRSSITTPKTPTTHNTSTYELGELYIVDDMIFLLAGEHGDFYFGYKVTEWVEFATHEDFVFKFSGNSWMAILSTELYIPKEKLGSFIGALDEEYADALYEYMVNDYLEEKFTGRKIPTDDYNYLENQFRILELKKVADYCFGQFIAMEEDIRKNENEIINLNDLKERLSFMLKNTDLPNAAFDARQSAIGENFILIFDPNDKILTITISEKLLLKRFAKMEFFGNTFYFYIEKPQIEIEVPFDFINVDYLAENIRVVDENDI</sequence>